<evidence type="ECO:0000256" key="1">
    <source>
        <dbReference type="ARBA" id="ARBA00022490"/>
    </source>
</evidence>
<dbReference type="PANTHER" id="PTHR46064:SF1">
    <property type="entry name" value="QUEUINE TRNA-RIBOSYLTRANSFERASE ACCESSORY SUBUNIT 2"/>
    <property type="match status" value="1"/>
</dbReference>
<dbReference type="GO" id="GO:0006400">
    <property type="term" value="P:tRNA modification"/>
    <property type="evidence" value="ECO:0007669"/>
    <property type="project" value="InterPro"/>
</dbReference>
<dbReference type="GO" id="GO:0005737">
    <property type="term" value="C:cytoplasm"/>
    <property type="evidence" value="ECO:0007669"/>
    <property type="project" value="UniProtKB-SubCell"/>
</dbReference>
<feature type="binding site" evidence="5">
    <location>
        <position position="394"/>
    </location>
    <ligand>
        <name>Zn(2+)</name>
        <dbReference type="ChEBI" id="CHEBI:29105"/>
    </ligand>
</feature>
<keyword evidence="7" id="KW-1185">Reference proteome</keyword>
<dbReference type="GO" id="GO:0008479">
    <property type="term" value="F:tRNA-guanosine(34) queuine transglycosylase activity"/>
    <property type="evidence" value="ECO:0007669"/>
    <property type="project" value="UniProtKB-UniRule"/>
</dbReference>
<dbReference type="PANTHER" id="PTHR46064">
    <property type="entry name" value="QUEUINE TRNA-RIBOSYLTRANSFERASE ACCESSORY SUBUNIT 2"/>
    <property type="match status" value="1"/>
</dbReference>
<dbReference type="CTD" id="79691"/>
<keyword evidence="4 5" id="KW-0862">Zinc</keyword>
<keyword evidence="1 5" id="KW-0963">Cytoplasm</keyword>
<dbReference type="GO" id="GO:0046872">
    <property type="term" value="F:metal ion binding"/>
    <property type="evidence" value="ECO:0007669"/>
    <property type="project" value="UniProtKB-KW"/>
</dbReference>
<name>A0A8B7ZU98_ACAPL</name>
<dbReference type="NCBIfam" id="TIGR00449">
    <property type="entry name" value="tgt_general"/>
    <property type="match status" value="2"/>
</dbReference>
<keyword evidence="3 5" id="KW-0479">Metal-binding</keyword>
<dbReference type="AlphaFoldDB" id="A0A8B7ZU98"/>
<proteinExistence type="inferred from homology"/>
<comment type="function">
    <text evidence="5">Non-catalytic subunit of the queuine tRNA-ribosyltransferase (TGT) that catalyzes the base-exchange of a guanine (G) residue with queuine (Q) at position 34 (anticodon wobble position) in tRNAs with GU(N) anticodons (tRNA-Asp, -Asn, -His and -Tyr), resulting in the hypermodified nucleoside queuosine (7-(((4,5-cis-dihydroxy-2-cyclopenten-1-yl)amino)methyl)-7-deazaguanosine).</text>
</comment>
<comment type="similarity">
    <text evidence="5">Belongs to the queuine tRNA-ribosyltransferase family. QTRT2 subfamily.</text>
</comment>
<dbReference type="SUPFAM" id="SSF51713">
    <property type="entry name" value="tRNA-guanine transglycosylase"/>
    <property type="match status" value="1"/>
</dbReference>
<dbReference type="InterPro" id="IPR036511">
    <property type="entry name" value="TGT-like_sf"/>
</dbReference>
<protein>
    <recommendedName>
        <fullName evidence="5">Queuine tRNA-ribosyltransferase accessory subunit 2</fullName>
    </recommendedName>
    <alternativeName>
        <fullName evidence="5">Queuine tRNA-ribosyltransferase domain-containing protein 1</fullName>
    </alternativeName>
</protein>
<dbReference type="HAMAP" id="MF_03043">
    <property type="entry name" value="QTRT2"/>
    <property type="match status" value="1"/>
</dbReference>
<accession>A0A8B7ZU98</accession>
<feature type="binding site" evidence="5">
    <location>
        <position position="391"/>
    </location>
    <ligand>
        <name>Zn(2+)</name>
        <dbReference type="ChEBI" id="CHEBI:29105"/>
    </ligand>
</feature>
<evidence type="ECO:0000256" key="5">
    <source>
        <dbReference type="HAMAP-Rule" id="MF_03043"/>
    </source>
</evidence>
<reference evidence="8" key="1">
    <citation type="submission" date="2025-08" db="UniProtKB">
        <authorList>
            <consortium name="RefSeq"/>
        </authorList>
    </citation>
    <scope>IDENTIFICATION</scope>
</reference>
<dbReference type="Proteomes" id="UP000694845">
    <property type="component" value="Unplaced"/>
</dbReference>
<evidence type="ECO:0000313" key="7">
    <source>
        <dbReference type="Proteomes" id="UP000694845"/>
    </source>
</evidence>
<gene>
    <name evidence="8" type="primary">LOC110988123</name>
</gene>
<dbReference type="InterPro" id="IPR002616">
    <property type="entry name" value="tRNA_ribo_trans-like"/>
</dbReference>
<organism evidence="7 8">
    <name type="scientific">Acanthaster planci</name>
    <name type="common">Crown-of-thorns starfish</name>
    <dbReference type="NCBI Taxonomy" id="133434"/>
    <lineage>
        <taxon>Eukaryota</taxon>
        <taxon>Metazoa</taxon>
        <taxon>Echinodermata</taxon>
        <taxon>Eleutherozoa</taxon>
        <taxon>Asterozoa</taxon>
        <taxon>Asteroidea</taxon>
        <taxon>Valvatacea</taxon>
        <taxon>Valvatida</taxon>
        <taxon>Acanthasteridae</taxon>
        <taxon>Acanthaster</taxon>
    </lineage>
</organism>
<sequence length="452" mass="50349">MNQKRLSWVTRRKTKWRLSTDSEDCNIKMKFQLHKIQQAAGRLATLSELGRRGNVSMETPDCMLYTRCGSAPHLSHALLGGIDGVPAVTHIPLPTIVESVEILEAFGQGVAAFTGRPDAVVCTSTQDPRESTPTGYNDKNSVSVWASGGRRKLTVEGFLDLQEALQPDWMEALADGDTPVSSSTKRVKKSVDRTLEFLDQCLDAQRRRQQKLRDIDVFGVIEGGELLEERLRSACETAKRPVAGFVLDGFHEESMDDRARWGIMKAVLDEIPEDKPRCLPRVGRPDEVLDAVELGVDIFDSVFPYDVTERGCALVFSFMPVPSAQNDDIVSRPAPDGPVSGAVADRGGGTTCDLERQGGNGDLNGRTVYEMNLSDQRYVDDFTAVVVGCQCYCCINHTRAYINHLINAKELLARVLLMIHNFHHYFRFFRSIRKALQDGTLQELKAEINNCR</sequence>
<dbReference type="InterPro" id="IPR028592">
    <property type="entry name" value="QTRTD1"/>
</dbReference>
<comment type="subunit">
    <text evidence="5">Heterodimer of a catalytic subunit and an accessory subunit.</text>
</comment>
<dbReference type="RefSeq" id="XP_022107071.1">
    <property type="nucleotide sequence ID" value="XM_022251379.1"/>
</dbReference>
<comment type="cofactor">
    <cofactor evidence="5">
        <name>Zn(2+)</name>
        <dbReference type="ChEBI" id="CHEBI:29105"/>
    </cofactor>
    <text evidence="5">Binds 1 zinc ion per subunit.</text>
</comment>
<feature type="binding site" evidence="5">
    <location>
        <position position="420"/>
    </location>
    <ligand>
        <name>Zn(2+)</name>
        <dbReference type="ChEBI" id="CHEBI:29105"/>
    </ligand>
</feature>
<evidence type="ECO:0000259" key="6">
    <source>
        <dbReference type="Pfam" id="PF01702"/>
    </source>
</evidence>
<dbReference type="Gene3D" id="3.20.20.105">
    <property type="entry name" value="Queuine tRNA-ribosyltransferase-like"/>
    <property type="match status" value="1"/>
</dbReference>
<evidence type="ECO:0000313" key="8">
    <source>
        <dbReference type="RefSeq" id="XP_022107071.1"/>
    </source>
</evidence>
<dbReference type="GeneID" id="110988123"/>
<keyword evidence="2 5" id="KW-0819">tRNA processing</keyword>
<feature type="binding site" evidence="5">
    <location>
        <position position="389"/>
    </location>
    <ligand>
        <name>Zn(2+)</name>
        <dbReference type="ChEBI" id="CHEBI:29105"/>
    </ligand>
</feature>
<feature type="domain" description="tRNA-guanine(15) transglycosylase-like" evidence="6">
    <location>
        <begin position="41"/>
        <end position="448"/>
    </location>
</feature>
<evidence type="ECO:0000256" key="4">
    <source>
        <dbReference type="ARBA" id="ARBA00022833"/>
    </source>
</evidence>
<evidence type="ECO:0000256" key="3">
    <source>
        <dbReference type="ARBA" id="ARBA00022723"/>
    </source>
</evidence>
<dbReference type="InterPro" id="IPR050852">
    <property type="entry name" value="Queuine_tRNA-ribosyltrfase"/>
</dbReference>
<dbReference type="Pfam" id="PF01702">
    <property type="entry name" value="TGT"/>
    <property type="match status" value="1"/>
</dbReference>
<dbReference type="KEGG" id="aplc:110988123"/>
<comment type="subcellular location">
    <subcellularLocation>
        <location evidence="5">Cytoplasm</location>
    </subcellularLocation>
</comment>
<evidence type="ECO:0000256" key="2">
    <source>
        <dbReference type="ARBA" id="ARBA00022694"/>
    </source>
</evidence>
<dbReference type="OrthoDB" id="27601at2759"/>